<dbReference type="PANTHER" id="PTHR33317">
    <property type="entry name" value="POLYNUCLEOTIDYL TRANSFERASE, RIBONUCLEASE H-LIKE SUPERFAMILY PROTEIN"/>
    <property type="match status" value="1"/>
</dbReference>
<evidence type="ECO:0000313" key="8">
    <source>
        <dbReference type="Proteomes" id="UP000220133"/>
    </source>
</evidence>
<keyword evidence="1 5" id="KW-0963">Cytoplasm</keyword>
<evidence type="ECO:0000313" key="7">
    <source>
        <dbReference type="EMBL" id="ATL47625.1"/>
    </source>
</evidence>
<dbReference type="GO" id="GO:0005829">
    <property type="term" value="C:cytosol"/>
    <property type="evidence" value="ECO:0007669"/>
    <property type="project" value="TreeGrafter"/>
</dbReference>
<comment type="function">
    <text evidence="5">Could be a nuclease involved in processing of the 5'-end of pre-16S rRNA.</text>
</comment>
<comment type="subcellular location">
    <subcellularLocation>
        <location evidence="5">Cytoplasm</location>
    </subcellularLocation>
</comment>
<evidence type="ECO:0000256" key="2">
    <source>
        <dbReference type="ARBA" id="ARBA00022517"/>
    </source>
</evidence>
<dbReference type="SUPFAM" id="SSF53098">
    <property type="entry name" value="Ribonuclease H-like"/>
    <property type="match status" value="1"/>
</dbReference>
<dbReference type="Pfam" id="PF03652">
    <property type="entry name" value="RuvX"/>
    <property type="match status" value="1"/>
</dbReference>
<dbReference type="InterPro" id="IPR005227">
    <property type="entry name" value="YqgF"/>
</dbReference>
<dbReference type="KEGG" id="cbae:COR50_10870"/>
<dbReference type="Proteomes" id="UP000220133">
    <property type="component" value="Chromosome"/>
</dbReference>
<dbReference type="GO" id="GO:0000967">
    <property type="term" value="P:rRNA 5'-end processing"/>
    <property type="evidence" value="ECO:0007669"/>
    <property type="project" value="UniProtKB-UniRule"/>
</dbReference>
<evidence type="ECO:0000259" key="6">
    <source>
        <dbReference type="SMART" id="SM00732"/>
    </source>
</evidence>
<protein>
    <recommendedName>
        <fullName evidence="5">Putative pre-16S rRNA nuclease</fullName>
        <ecNumber evidence="5">3.1.-.-</ecNumber>
    </recommendedName>
</protein>
<keyword evidence="2 5" id="KW-0690">Ribosome biogenesis</keyword>
<keyword evidence="3 5" id="KW-0540">Nuclease</keyword>
<dbReference type="InterPro" id="IPR006641">
    <property type="entry name" value="YqgF/RNaseH-like_dom"/>
</dbReference>
<evidence type="ECO:0000256" key="5">
    <source>
        <dbReference type="HAMAP-Rule" id="MF_00651"/>
    </source>
</evidence>
<dbReference type="RefSeq" id="WP_098194002.1">
    <property type="nucleotide sequence ID" value="NZ_CP023777.1"/>
</dbReference>
<dbReference type="HAMAP" id="MF_00651">
    <property type="entry name" value="Nuclease_YqgF"/>
    <property type="match status" value="1"/>
</dbReference>
<dbReference type="GO" id="GO:0004518">
    <property type="term" value="F:nuclease activity"/>
    <property type="evidence" value="ECO:0007669"/>
    <property type="project" value="UniProtKB-KW"/>
</dbReference>
<dbReference type="EC" id="3.1.-.-" evidence="5"/>
<sequence length="137" mass="15351">MGRILAIDYGRKRTGLAVTDPLKIIASGLTTVPSHTLVQYLKQYTSQESVELFLVGEPKNLDGGTTDATVFVEQCVNLLTKHFPSIPIKLMDERFTSKMAFRSMIDSGMKKKDRQNKGLIDEISATILLQEYLQTQL</sequence>
<dbReference type="OrthoDB" id="9796140at2"/>
<dbReference type="CDD" id="cd16964">
    <property type="entry name" value="YqgF"/>
    <property type="match status" value="1"/>
</dbReference>
<keyword evidence="8" id="KW-1185">Reference proteome</keyword>
<keyword evidence="4 5" id="KW-0378">Hydrolase</keyword>
<organism evidence="7 8">
    <name type="scientific">Chitinophaga caeni</name>
    <dbReference type="NCBI Taxonomy" id="2029983"/>
    <lineage>
        <taxon>Bacteria</taxon>
        <taxon>Pseudomonadati</taxon>
        <taxon>Bacteroidota</taxon>
        <taxon>Chitinophagia</taxon>
        <taxon>Chitinophagales</taxon>
        <taxon>Chitinophagaceae</taxon>
        <taxon>Chitinophaga</taxon>
    </lineage>
</organism>
<dbReference type="EMBL" id="CP023777">
    <property type="protein sequence ID" value="ATL47625.1"/>
    <property type="molecule type" value="Genomic_DNA"/>
</dbReference>
<evidence type="ECO:0000256" key="3">
    <source>
        <dbReference type="ARBA" id="ARBA00022722"/>
    </source>
</evidence>
<gene>
    <name evidence="7" type="ORF">COR50_10870</name>
</gene>
<proteinExistence type="inferred from homology"/>
<dbReference type="PANTHER" id="PTHR33317:SF4">
    <property type="entry name" value="POLYNUCLEOTIDYL TRANSFERASE, RIBONUCLEASE H-LIKE SUPERFAMILY PROTEIN"/>
    <property type="match status" value="1"/>
</dbReference>
<dbReference type="InterPro" id="IPR012337">
    <property type="entry name" value="RNaseH-like_sf"/>
</dbReference>
<reference evidence="7 8" key="1">
    <citation type="submission" date="2017-10" db="EMBL/GenBank/DDBJ databases">
        <title>Paenichitinophaga pekingensis gen. nov., sp. nov., isolated from activated sludge.</title>
        <authorList>
            <person name="Jin D."/>
            <person name="Kong X."/>
            <person name="Deng Y."/>
            <person name="Bai Z."/>
        </authorList>
    </citation>
    <scope>NUCLEOTIDE SEQUENCE [LARGE SCALE GENOMIC DNA]</scope>
    <source>
        <strain evidence="7 8">13</strain>
    </source>
</reference>
<accession>A0A291QUL2</accession>
<evidence type="ECO:0000256" key="4">
    <source>
        <dbReference type="ARBA" id="ARBA00022801"/>
    </source>
</evidence>
<dbReference type="AlphaFoldDB" id="A0A291QUL2"/>
<comment type="similarity">
    <text evidence="5">Belongs to the YqgF HJR family.</text>
</comment>
<evidence type="ECO:0000256" key="1">
    <source>
        <dbReference type="ARBA" id="ARBA00022490"/>
    </source>
</evidence>
<name>A0A291QUL2_9BACT</name>
<dbReference type="GO" id="GO:0016788">
    <property type="term" value="F:hydrolase activity, acting on ester bonds"/>
    <property type="evidence" value="ECO:0007669"/>
    <property type="project" value="UniProtKB-UniRule"/>
</dbReference>
<dbReference type="Gene3D" id="3.30.420.140">
    <property type="entry name" value="YqgF/RNase H-like domain"/>
    <property type="match status" value="1"/>
</dbReference>
<dbReference type="SMART" id="SM00732">
    <property type="entry name" value="YqgFc"/>
    <property type="match status" value="1"/>
</dbReference>
<feature type="domain" description="YqgF/RNase H-like" evidence="6">
    <location>
        <begin position="2"/>
        <end position="100"/>
    </location>
</feature>
<dbReference type="InterPro" id="IPR037027">
    <property type="entry name" value="YqgF/RNaseH-like_dom_sf"/>
</dbReference>
<dbReference type="NCBIfam" id="TIGR00250">
    <property type="entry name" value="RNAse_H_YqgF"/>
    <property type="match status" value="1"/>
</dbReference>